<dbReference type="KEGG" id="sap:Sulac_1761"/>
<feature type="domain" description="SWIM-type" evidence="2">
    <location>
        <begin position="49"/>
        <end position="84"/>
    </location>
</feature>
<sequence length="361" mass="42422">MAAESTPMEQLLKEWPLERITRGREYWVADRVRRRVRAPGLYLAEVEGYRDIYHAGVWDGRPRCSCQTFKGYCAHVAAVLLALHEEPDAFRPWPLAFLRHAISPTNWAWDEPFPWQQVPEAPSRWQLPASSEAVDALVGQASGWPLDAPESLARFAEAHPTWWEYDQWQTLFRHWADNSRRLPPDEWLVAAWYNPDLPIWSVWLRYRTWLNQHVATLLTWLFFRHPWWPATPIRQRYVLTLLTLAQGAESHGMWDILRPVDPYHLAEADALYLAGDPLLASQLLEQYLPEDSAARHQARERIQRWNPDKYWEHRLADILETGAVDELNTLRQRLPDEQWEMLTKAIEARRFSGAQPARESE</sequence>
<name>G8TZL4_SULAD</name>
<evidence type="ECO:0000313" key="3">
    <source>
        <dbReference type="EMBL" id="AEW05254.1"/>
    </source>
</evidence>
<dbReference type="EMBL" id="CP003179">
    <property type="protein sequence ID" value="AEW05254.1"/>
    <property type="molecule type" value="Genomic_DNA"/>
</dbReference>
<keyword evidence="1" id="KW-0479">Metal-binding</keyword>
<accession>G8TZL4</accession>
<keyword evidence="4" id="KW-1185">Reference proteome</keyword>
<dbReference type="Pfam" id="PF04434">
    <property type="entry name" value="SWIM"/>
    <property type="match status" value="1"/>
</dbReference>
<evidence type="ECO:0000256" key="1">
    <source>
        <dbReference type="PROSITE-ProRule" id="PRU00325"/>
    </source>
</evidence>
<dbReference type="GO" id="GO:0008270">
    <property type="term" value="F:zinc ion binding"/>
    <property type="evidence" value="ECO:0007669"/>
    <property type="project" value="UniProtKB-KW"/>
</dbReference>
<keyword evidence="1" id="KW-0862">Zinc</keyword>
<dbReference type="InterPro" id="IPR007527">
    <property type="entry name" value="Znf_SWIM"/>
</dbReference>
<dbReference type="PROSITE" id="PS50966">
    <property type="entry name" value="ZF_SWIM"/>
    <property type="match status" value="1"/>
</dbReference>
<dbReference type="HOGENOM" id="CLU_767106_0_0_9"/>
<dbReference type="AlphaFoldDB" id="G8TZL4"/>
<dbReference type="Proteomes" id="UP000005439">
    <property type="component" value="Chromosome"/>
</dbReference>
<protein>
    <recommendedName>
        <fullName evidence="2">SWIM-type domain-containing protein</fullName>
    </recommendedName>
</protein>
<keyword evidence="1" id="KW-0863">Zinc-finger</keyword>
<dbReference type="STRING" id="679936.Sulac_1761"/>
<reference evidence="3 4" key="2">
    <citation type="journal article" date="2012" name="Stand. Genomic Sci.">
        <title>Complete genome sequence of the moderately thermophilic mineral-sulfide-oxidizing firmicute Sulfobacillus acidophilus type strain (NAL(T)).</title>
        <authorList>
            <person name="Anderson I."/>
            <person name="Chertkov O."/>
            <person name="Chen A."/>
            <person name="Saunders E."/>
            <person name="Lapidus A."/>
            <person name="Nolan M."/>
            <person name="Lucas S."/>
            <person name="Hammon N."/>
            <person name="Deshpande S."/>
            <person name="Cheng J.F."/>
            <person name="Han C."/>
            <person name="Tapia R."/>
            <person name="Goodwin L.A."/>
            <person name="Pitluck S."/>
            <person name="Liolios K."/>
            <person name="Pagani I."/>
            <person name="Ivanova N."/>
            <person name="Mikhailova N."/>
            <person name="Pati A."/>
            <person name="Palaniappan K."/>
            <person name="Land M."/>
            <person name="Pan C."/>
            <person name="Rohde M."/>
            <person name="Pukall R."/>
            <person name="Goker M."/>
            <person name="Detter J.C."/>
            <person name="Woyke T."/>
            <person name="Bristow J."/>
            <person name="Eisen J.A."/>
            <person name="Markowitz V."/>
            <person name="Hugenholtz P."/>
            <person name="Kyrpides N.C."/>
            <person name="Klenk H.P."/>
            <person name="Mavromatis K."/>
        </authorList>
    </citation>
    <scope>NUCLEOTIDE SEQUENCE [LARGE SCALE GENOMIC DNA]</scope>
    <source>
        <strain evidence="4">ATCC 700253 / DSM 10332 / NAL</strain>
    </source>
</reference>
<reference evidence="4" key="1">
    <citation type="submission" date="2011-12" db="EMBL/GenBank/DDBJ databases">
        <title>The complete genome of chromosome of Sulfobacillus acidophilus DSM 10332.</title>
        <authorList>
            <person name="Lucas S."/>
            <person name="Han J."/>
            <person name="Lapidus A."/>
            <person name="Bruce D."/>
            <person name="Goodwin L."/>
            <person name="Pitluck S."/>
            <person name="Peters L."/>
            <person name="Kyrpides N."/>
            <person name="Mavromatis K."/>
            <person name="Ivanova N."/>
            <person name="Mikhailova N."/>
            <person name="Chertkov O."/>
            <person name="Saunders E."/>
            <person name="Detter J.C."/>
            <person name="Tapia R."/>
            <person name="Han C."/>
            <person name="Land M."/>
            <person name="Hauser L."/>
            <person name="Markowitz V."/>
            <person name="Cheng J.-F."/>
            <person name="Hugenholtz P."/>
            <person name="Woyke T."/>
            <person name="Wu D."/>
            <person name="Pukall R."/>
            <person name="Gehrich-Schroeter G."/>
            <person name="Schneider S."/>
            <person name="Klenk H.-P."/>
            <person name="Eisen J.A."/>
        </authorList>
    </citation>
    <scope>NUCLEOTIDE SEQUENCE [LARGE SCALE GENOMIC DNA]</scope>
    <source>
        <strain evidence="4">ATCC 700253 / DSM 10332 / NAL</strain>
    </source>
</reference>
<proteinExistence type="predicted"/>
<organism evidence="3 4">
    <name type="scientific">Sulfobacillus acidophilus (strain ATCC 700253 / DSM 10332 / NAL)</name>
    <dbReference type="NCBI Taxonomy" id="679936"/>
    <lineage>
        <taxon>Bacteria</taxon>
        <taxon>Bacillati</taxon>
        <taxon>Bacillota</taxon>
        <taxon>Clostridia</taxon>
        <taxon>Eubacteriales</taxon>
        <taxon>Clostridiales Family XVII. Incertae Sedis</taxon>
        <taxon>Sulfobacillus</taxon>
    </lineage>
</organism>
<evidence type="ECO:0000259" key="2">
    <source>
        <dbReference type="PROSITE" id="PS50966"/>
    </source>
</evidence>
<evidence type="ECO:0000313" key="4">
    <source>
        <dbReference type="Proteomes" id="UP000005439"/>
    </source>
</evidence>
<gene>
    <name evidence="3" type="ordered locus">Sulac_1761</name>
</gene>